<dbReference type="Pfam" id="PF00994">
    <property type="entry name" value="MoCF_biosynth"/>
    <property type="match status" value="1"/>
</dbReference>
<dbReference type="NCBIfam" id="NF045515">
    <property type="entry name" value="Glp_gephyrin"/>
    <property type="match status" value="1"/>
</dbReference>
<dbReference type="InterPro" id="IPR008284">
    <property type="entry name" value="MoCF_biosynth_CS"/>
</dbReference>
<keyword evidence="6" id="KW-0460">Magnesium</keyword>
<evidence type="ECO:0000256" key="6">
    <source>
        <dbReference type="RuleBase" id="RU365090"/>
    </source>
</evidence>
<comment type="catalytic activity">
    <reaction evidence="5">
        <text>adenylyl-molybdopterin + molybdate = Mo-molybdopterin + AMP + H(+)</text>
        <dbReference type="Rhea" id="RHEA:35047"/>
        <dbReference type="ChEBI" id="CHEBI:15378"/>
        <dbReference type="ChEBI" id="CHEBI:36264"/>
        <dbReference type="ChEBI" id="CHEBI:62727"/>
        <dbReference type="ChEBI" id="CHEBI:71302"/>
        <dbReference type="ChEBI" id="CHEBI:456215"/>
        <dbReference type="EC" id="2.10.1.1"/>
    </reaction>
</comment>
<keyword evidence="9" id="KW-1185">Reference proteome</keyword>
<protein>
    <recommendedName>
        <fullName evidence="6">Molybdopterin molybdenumtransferase</fullName>
        <ecNumber evidence="6">2.10.1.1</ecNumber>
    </recommendedName>
</protein>
<evidence type="ECO:0000256" key="4">
    <source>
        <dbReference type="ARBA" id="ARBA00023150"/>
    </source>
</evidence>
<organism evidence="8 9">
    <name type="scientific">Pokkaliibacter plantistimulans</name>
    <dbReference type="NCBI Taxonomy" id="1635171"/>
    <lineage>
        <taxon>Bacteria</taxon>
        <taxon>Pseudomonadati</taxon>
        <taxon>Pseudomonadota</taxon>
        <taxon>Gammaproteobacteria</taxon>
        <taxon>Oceanospirillales</taxon>
        <taxon>Balneatrichaceae</taxon>
        <taxon>Pokkaliibacter</taxon>
    </lineage>
</organism>
<comment type="function">
    <text evidence="1 6">Catalyzes the insertion of molybdate into adenylated molybdopterin with the concomitant release of AMP.</text>
</comment>
<dbReference type="SUPFAM" id="SSF53218">
    <property type="entry name" value="Molybdenum cofactor biosynthesis proteins"/>
    <property type="match status" value="1"/>
</dbReference>
<dbReference type="InterPro" id="IPR005111">
    <property type="entry name" value="MoeA_C_domain_IV"/>
</dbReference>
<evidence type="ECO:0000256" key="1">
    <source>
        <dbReference type="ARBA" id="ARBA00002901"/>
    </source>
</evidence>
<dbReference type="Gene3D" id="2.170.190.11">
    <property type="entry name" value="Molybdopterin biosynthesis moea protein, domain 3"/>
    <property type="match status" value="1"/>
</dbReference>
<dbReference type="Gene3D" id="3.40.980.10">
    <property type="entry name" value="MoaB/Mog-like domain"/>
    <property type="match status" value="1"/>
</dbReference>
<evidence type="ECO:0000313" key="8">
    <source>
        <dbReference type="EMBL" id="PXF31525.1"/>
    </source>
</evidence>
<sequence length="413" mass="43092">MSDSCVREPLKSIDDVLATLLARALPLTPIETLPLHQALGKVLAKGIISPMSVPPADNSAMDGYALRAADFGADGVLPVSQRVPAGSVPEPLQPGTAVRIFTGAVVPVGADSVVMQEDCRAIVDEQGKESVHIQIQPASGQHVRKAGQDIQQGAVLFEPGVRLGASHLGVLASVGIAEVAVFRPLRVAILTTGDELVAPGQPLQPGQIYNSNAFMLEALLRGLGLDVINLGIVPDQLALTTQALQEAATSADIIMTTGGVSVGEEDHVRQAVNELGQLLVWKLAIKPGKPFAFGRVGDTPFIGLPGNPASVLVTFSLLARPYLLRSMGQEQVSAPRFDVRAGYSLKSAGRRTEYVRALLQTTEQGIVAVPVGNQSSGVLTTACAASGLLEIPAGKVFAAGEVLQFIPFHGVLS</sequence>
<dbReference type="InterPro" id="IPR001453">
    <property type="entry name" value="MoaB/Mog_dom"/>
</dbReference>
<name>A0ABX5LXX2_9GAMM</name>
<gene>
    <name evidence="8" type="ORF">WH50_09475</name>
</gene>
<dbReference type="InterPro" id="IPR036688">
    <property type="entry name" value="MoeA_C_domain_IV_sf"/>
</dbReference>
<dbReference type="InterPro" id="IPR036135">
    <property type="entry name" value="MoeA_linker/N_sf"/>
</dbReference>
<feature type="domain" description="MoaB/Mog" evidence="7">
    <location>
        <begin position="188"/>
        <end position="325"/>
    </location>
</feature>
<dbReference type="InterPro" id="IPR036425">
    <property type="entry name" value="MoaB/Mog-like_dom_sf"/>
</dbReference>
<evidence type="ECO:0000259" key="7">
    <source>
        <dbReference type="SMART" id="SM00852"/>
    </source>
</evidence>
<comment type="cofactor">
    <cofactor evidence="6">
        <name>Mg(2+)</name>
        <dbReference type="ChEBI" id="CHEBI:18420"/>
    </cofactor>
</comment>
<dbReference type="Gene3D" id="3.90.105.10">
    <property type="entry name" value="Molybdopterin biosynthesis moea protein, domain 2"/>
    <property type="match status" value="1"/>
</dbReference>
<dbReference type="Pfam" id="PF03453">
    <property type="entry name" value="MoeA_N"/>
    <property type="match status" value="1"/>
</dbReference>
<dbReference type="RefSeq" id="WP_110187094.1">
    <property type="nucleotide sequence ID" value="NZ_CP177354.1"/>
</dbReference>
<keyword evidence="6" id="KW-0500">Molybdenum</keyword>
<dbReference type="PROSITE" id="PS01079">
    <property type="entry name" value="MOCF_BIOSYNTHESIS_2"/>
    <property type="match status" value="1"/>
</dbReference>
<keyword evidence="6" id="KW-0808">Transferase</keyword>
<dbReference type="PANTHER" id="PTHR10192">
    <property type="entry name" value="MOLYBDOPTERIN BIOSYNTHESIS PROTEIN"/>
    <property type="match status" value="1"/>
</dbReference>
<comment type="caution">
    <text evidence="8">The sequence shown here is derived from an EMBL/GenBank/DDBJ whole genome shotgun (WGS) entry which is preliminary data.</text>
</comment>
<dbReference type="NCBIfam" id="TIGR00177">
    <property type="entry name" value="molyb_syn"/>
    <property type="match status" value="1"/>
</dbReference>
<dbReference type="PANTHER" id="PTHR10192:SF5">
    <property type="entry name" value="GEPHYRIN"/>
    <property type="match status" value="1"/>
</dbReference>
<evidence type="ECO:0000256" key="2">
    <source>
        <dbReference type="ARBA" id="ARBA00005046"/>
    </source>
</evidence>
<evidence type="ECO:0000256" key="3">
    <source>
        <dbReference type="ARBA" id="ARBA00010763"/>
    </source>
</evidence>
<reference evidence="8 9" key="1">
    <citation type="submission" date="2015-03" db="EMBL/GenBank/DDBJ databases">
        <authorList>
            <person name="Krishnan R."/>
            <person name="Midha S."/>
            <person name="Patil P.B."/>
            <person name="Rameshkumar N."/>
        </authorList>
    </citation>
    <scope>NUCLEOTIDE SEQUENCE [LARGE SCALE GENOMIC DNA]</scope>
    <source>
        <strain evidence="8 9">L1E11</strain>
    </source>
</reference>
<dbReference type="InterPro" id="IPR038987">
    <property type="entry name" value="MoeA-like"/>
</dbReference>
<dbReference type="EMBL" id="LAPT01000040">
    <property type="protein sequence ID" value="PXF31525.1"/>
    <property type="molecule type" value="Genomic_DNA"/>
</dbReference>
<dbReference type="EC" id="2.10.1.1" evidence="6"/>
<dbReference type="CDD" id="cd00887">
    <property type="entry name" value="MoeA"/>
    <property type="match status" value="1"/>
</dbReference>
<dbReference type="InterPro" id="IPR005110">
    <property type="entry name" value="MoeA_linker/N"/>
</dbReference>
<accession>A0ABX5LXX2</accession>
<keyword evidence="6" id="KW-0479">Metal-binding</keyword>
<dbReference type="Proteomes" id="UP000248090">
    <property type="component" value="Unassembled WGS sequence"/>
</dbReference>
<dbReference type="SMART" id="SM00852">
    <property type="entry name" value="MoCF_biosynth"/>
    <property type="match status" value="1"/>
</dbReference>
<proteinExistence type="inferred from homology"/>
<evidence type="ECO:0000313" key="9">
    <source>
        <dbReference type="Proteomes" id="UP000248090"/>
    </source>
</evidence>
<evidence type="ECO:0000256" key="5">
    <source>
        <dbReference type="ARBA" id="ARBA00047317"/>
    </source>
</evidence>
<dbReference type="Gene3D" id="2.40.340.10">
    <property type="entry name" value="MoeA, C-terminal, domain IV"/>
    <property type="match status" value="1"/>
</dbReference>
<keyword evidence="4 6" id="KW-0501">Molybdenum cofactor biosynthesis</keyword>
<comment type="pathway">
    <text evidence="2 6">Cofactor biosynthesis; molybdopterin biosynthesis.</text>
</comment>
<dbReference type="Pfam" id="PF03454">
    <property type="entry name" value="MoeA_C"/>
    <property type="match status" value="1"/>
</dbReference>
<comment type="similarity">
    <text evidence="3 6">Belongs to the MoeA family.</text>
</comment>
<dbReference type="SUPFAM" id="SSF63867">
    <property type="entry name" value="MoeA C-terminal domain-like"/>
    <property type="match status" value="1"/>
</dbReference>
<dbReference type="SUPFAM" id="SSF63882">
    <property type="entry name" value="MoeA N-terminal region -like"/>
    <property type="match status" value="1"/>
</dbReference>